<dbReference type="EMBL" id="BBWV01000002">
    <property type="protein sequence ID" value="GAO43546.1"/>
    <property type="molecule type" value="Genomic_DNA"/>
</dbReference>
<keyword evidence="2" id="KW-1185">Reference proteome</keyword>
<proteinExistence type="predicted"/>
<dbReference type="Proteomes" id="UP000033121">
    <property type="component" value="Unassembled WGS sequence"/>
</dbReference>
<dbReference type="AlphaFoldDB" id="A0A0E9N1N9"/>
<name>A0A0E9N1N9_9BACT</name>
<evidence type="ECO:0000313" key="1">
    <source>
        <dbReference type="EMBL" id="GAO43546.1"/>
    </source>
</evidence>
<dbReference type="RefSeq" id="WP_052955761.1">
    <property type="nucleotide sequence ID" value="NZ_BBWV01000002.1"/>
</dbReference>
<evidence type="ECO:0000313" key="2">
    <source>
        <dbReference type="Proteomes" id="UP000033121"/>
    </source>
</evidence>
<reference evidence="1 2" key="1">
    <citation type="submission" date="2015-04" db="EMBL/GenBank/DDBJ databases">
        <title>Whole genome shotgun sequence of Flavihumibacter petaseus NBRC 106054.</title>
        <authorList>
            <person name="Miyazawa S."/>
            <person name="Hosoyama A."/>
            <person name="Hashimoto M."/>
            <person name="Noguchi M."/>
            <person name="Tsuchikane K."/>
            <person name="Ohji S."/>
            <person name="Yamazoe A."/>
            <person name="Ichikawa N."/>
            <person name="Kimura A."/>
            <person name="Fujita N."/>
        </authorList>
    </citation>
    <scope>NUCLEOTIDE SEQUENCE [LARGE SCALE GENOMIC DNA]</scope>
    <source>
        <strain evidence="1 2">NBRC 106054</strain>
    </source>
</reference>
<organism evidence="1 2">
    <name type="scientific">Flavihumibacter petaseus NBRC 106054</name>
    <dbReference type="NCBI Taxonomy" id="1220578"/>
    <lineage>
        <taxon>Bacteria</taxon>
        <taxon>Pseudomonadati</taxon>
        <taxon>Bacteroidota</taxon>
        <taxon>Chitinophagia</taxon>
        <taxon>Chitinophagales</taxon>
        <taxon>Chitinophagaceae</taxon>
        <taxon>Flavihumibacter</taxon>
    </lineage>
</organism>
<dbReference type="OrthoDB" id="1098088at2"/>
<protein>
    <submittedName>
        <fullName evidence="1">Uncharacterized protein</fullName>
    </submittedName>
</protein>
<accession>A0A0E9N1N9</accession>
<dbReference type="STRING" id="1220578.FPE01S_02_06510"/>
<comment type="caution">
    <text evidence="1">The sequence shown here is derived from an EMBL/GenBank/DDBJ whole genome shotgun (WGS) entry which is preliminary data.</text>
</comment>
<sequence length="255" mass="30037">MKQLHFPRRPTGQWIASIILTTFFLLTGFCCSAQYHSVSYLVRDSFERRLDYLRREFSMNKVIPPAVELECLTALSFYPELKTTHIIFRFGKSKTTMSSKPTAESLLRKRDHRTYIITINEQGAAKLGMSWQELNFNETIGWLGHELGHVLHYTQTSNGGIAWIGYRYCFARYKRKMERFTDQIAIDHHLGFPLYDGTEFTLNCSNANRQYKNRNRRFYLKPDEILHKTYTRHQYQADFDKTKFTLKQGGLASMK</sequence>
<gene>
    <name evidence="1" type="ORF">FPE01S_02_06510</name>
</gene>